<reference evidence="2" key="1">
    <citation type="submission" date="2020-01" db="EMBL/GenBank/DDBJ databases">
        <title>Insect and environment-associated Actinomycetes.</title>
        <authorList>
            <person name="Currrie C."/>
            <person name="Chevrette M."/>
            <person name="Carlson C."/>
            <person name="Stubbendieck R."/>
            <person name="Wendt-Pienkowski E."/>
        </authorList>
    </citation>
    <scope>NUCLEOTIDE SEQUENCE</scope>
    <source>
        <strain evidence="2">SID7499</strain>
    </source>
</reference>
<sequence>LAALGGGMLGMGLRAFDAAAYDPVRGLLWFAAVVVLGADSTLGALAAAALLVGLDAGTRGGFAAALIGVLAILVGRFPGGP</sequence>
<dbReference type="EMBL" id="JAAGMN010009492">
    <property type="protein sequence ID" value="NEE21991.1"/>
    <property type="molecule type" value="Genomic_DNA"/>
</dbReference>
<keyword evidence="1" id="KW-1133">Transmembrane helix</keyword>
<feature type="non-terminal residue" evidence="2">
    <location>
        <position position="1"/>
    </location>
</feature>
<organism evidence="2">
    <name type="scientific">Streptomyces sp. SID7499</name>
    <dbReference type="NCBI Taxonomy" id="2706086"/>
    <lineage>
        <taxon>Bacteria</taxon>
        <taxon>Bacillati</taxon>
        <taxon>Actinomycetota</taxon>
        <taxon>Actinomycetes</taxon>
        <taxon>Kitasatosporales</taxon>
        <taxon>Streptomycetaceae</taxon>
        <taxon>Streptomyces</taxon>
    </lineage>
</organism>
<comment type="caution">
    <text evidence="2">The sequence shown here is derived from an EMBL/GenBank/DDBJ whole genome shotgun (WGS) entry which is preliminary data.</text>
</comment>
<feature type="transmembrane region" description="Helical" evidence="1">
    <location>
        <begin position="28"/>
        <end position="54"/>
    </location>
</feature>
<evidence type="ECO:0000256" key="1">
    <source>
        <dbReference type="SAM" id="Phobius"/>
    </source>
</evidence>
<evidence type="ECO:0000313" key="2">
    <source>
        <dbReference type="EMBL" id="NEE21991.1"/>
    </source>
</evidence>
<keyword evidence="1" id="KW-0812">Transmembrane</keyword>
<feature type="transmembrane region" description="Helical" evidence="1">
    <location>
        <begin position="61"/>
        <end position="79"/>
    </location>
</feature>
<accession>A0A6G3XW58</accession>
<proteinExistence type="predicted"/>
<dbReference type="AlphaFoldDB" id="A0A6G3XW58"/>
<feature type="non-terminal residue" evidence="2">
    <location>
        <position position="81"/>
    </location>
</feature>
<gene>
    <name evidence="2" type="ORF">G3M58_87960</name>
</gene>
<keyword evidence="1" id="KW-0472">Membrane</keyword>
<name>A0A6G3XW58_9ACTN</name>
<protein>
    <submittedName>
        <fullName evidence="2">ABC transporter permease</fullName>
    </submittedName>
</protein>